<dbReference type="Pfam" id="PF00324">
    <property type="entry name" value="AA_permease"/>
    <property type="match status" value="2"/>
</dbReference>
<feature type="transmembrane region" description="Helical" evidence="7">
    <location>
        <begin position="523"/>
        <end position="543"/>
    </location>
</feature>
<dbReference type="GO" id="GO:0006884">
    <property type="term" value="P:cell volume homeostasis"/>
    <property type="evidence" value="ECO:0007669"/>
    <property type="project" value="TreeGrafter"/>
</dbReference>
<dbReference type="EMBL" id="GG671811">
    <property type="protein sequence ID" value="EER18265.1"/>
    <property type="molecule type" value="Genomic_DNA"/>
</dbReference>
<feature type="region of interest" description="Disordered" evidence="6">
    <location>
        <begin position="343"/>
        <end position="370"/>
    </location>
</feature>
<dbReference type="GO" id="GO:1990573">
    <property type="term" value="P:potassium ion import across plasma membrane"/>
    <property type="evidence" value="ECO:0007669"/>
    <property type="project" value="TreeGrafter"/>
</dbReference>
<feature type="transmembrane region" description="Helical" evidence="7">
    <location>
        <begin position="453"/>
        <end position="475"/>
    </location>
</feature>
<keyword evidence="5" id="KW-0175">Coiled coil</keyword>
<name>C5KAT9_PERM5</name>
<evidence type="ECO:0008006" key="12">
    <source>
        <dbReference type="Google" id="ProtNLM"/>
    </source>
</evidence>
<reference evidence="10 11" key="1">
    <citation type="submission" date="2008-07" db="EMBL/GenBank/DDBJ databases">
        <authorList>
            <person name="El-Sayed N."/>
            <person name="Caler E."/>
            <person name="Inman J."/>
            <person name="Amedeo P."/>
            <person name="Hass B."/>
            <person name="Wortman J."/>
        </authorList>
    </citation>
    <scope>NUCLEOTIDE SEQUENCE [LARGE SCALE GENOMIC DNA]</scope>
    <source>
        <strain evidence="11">ATCC 50983 / TXsc</strain>
    </source>
</reference>
<feature type="domain" description="Amino acid permease/ SLC12A" evidence="8">
    <location>
        <begin position="615"/>
        <end position="887"/>
    </location>
</feature>
<dbReference type="Proteomes" id="UP000007800">
    <property type="component" value="Unassembled WGS sequence"/>
</dbReference>
<feature type="transmembrane region" description="Helical" evidence="7">
    <location>
        <begin position="642"/>
        <end position="660"/>
    </location>
</feature>
<dbReference type="RefSeq" id="XP_002786469.1">
    <property type="nucleotide sequence ID" value="XM_002786423.1"/>
</dbReference>
<dbReference type="InParanoid" id="C5KAT9"/>
<feature type="coiled-coil region" evidence="5">
    <location>
        <begin position="312"/>
        <end position="339"/>
    </location>
</feature>
<evidence type="ECO:0000256" key="2">
    <source>
        <dbReference type="ARBA" id="ARBA00022692"/>
    </source>
</evidence>
<keyword evidence="2 7" id="KW-0812">Transmembrane</keyword>
<dbReference type="GO" id="GO:0055075">
    <property type="term" value="P:potassium ion homeostasis"/>
    <property type="evidence" value="ECO:0007669"/>
    <property type="project" value="TreeGrafter"/>
</dbReference>
<accession>C5KAT9</accession>
<evidence type="ECO:0000259" key="9">
    <source>
        <dbReference type="Pfam" id="PF03522"/>
    </source>
</evidence>
<dbReference type="InterPro" id="IPR004841">
    <property type="entry name" value="AA-permease/SLC12A_dom"/>
</dbReference>
<evidence type="ECO:0000256" key="5">
    <source>
        <dbReference type="SAM" id="Coils"/>
    </source>
</evidence>
<evidence type="ECO:0000313" key="10">
    <source>
        <dbReference type="EMBL" id="EER18265.1"/>
    </source>
</evidence>
<proteinExistence type="predicted"/>
<feature type="transmembrane region" description="Helical" evidence="7">
    <location>
        <begin position="776"/>
        <end position="795"/>
    </location>
</feature>
<feature type="transmembrane region" description="Helical" evidence="7">
    <location>
        <begin position="381"/>
        <end position="401"/>
    </location>
</feature>
<evidence type="ECO:0000256" key="6">
    <source>
        <dbReference type="SAM" id="MobiDB-lite"/>
    </source>
</evidence>
<evidence type="ECO:0000259" key="8">
    <source>
        <dbReference type="Pfam" id="PF00324"/>
    </source>
</evidence>
<dbReference type="GO" id="GO:0016020">
    <property type="term" value="C:membrane"/>
    <property type="evidence" value="ECO:0007669"/>
    <property type="project" value="UniProtKB-SubCell"/>
</dbReference>
<gene>
    <name evidence="10" type="ORF">Pmar_PMAR005170</name>
</gene>
<dbReference type="InterPro" id="IPR018491">
    <property type="entry name" value="SLC12_C"/>
</dbReference>
<feature type="transmembrane region" description="Helical" evidence="7">
    <location>
        <begin position="680"/>
        <end position="699"/>
    </location>
</feature>
<dbReference type="InterPro" id="IPR004842">
    <property type="entry name" value="SLC12A_fam"/>
</dbReference>
<dbReference type="AlphaFoldDB" id="C5KAT9"/>
<feature type="domain" description="Amino acid permease/ SLC12A" evidence="8">
    <location>
        <begin position="380"/>
        <end position="535"/>
    </location>
</feature>
<evidence type="ECO:0000256" key="7">
    <source>
        <dbReference type="SAM" id="Phobius"/>
    </source>
</evidence>
<dbReference type="PANTHER" id="PTHR11827:SF72">
    <property type="entry name" value="GH08340P"/>
    <property type="match status" value="1"/>
</dbReference>
<feature type="transmembrane region" description="Helical" evidence="7">
    <location>
        <begin position="407"/>
        <end position="432"/>
    </location>
</feature>
<keyword evidence="3 7" id="KW-1133">Transmembrane helix</keyword>
<dbReference type="GO" id="GO:0055064">
    <property type="term" value="P:chloride ion homeostasis"/>
    <property type="evidence" value="ECO:0007669"/>
    <property type="project" value="TreeGrafter"/>
</dbReference>
<protein>
    <recommendedName>
        <fullName evidence="12">Amino acid permease/ SLC12A domain-containing protein</fullName>
    </recommendedName>
</protein>
<evidence type="ECO:0000256" key="3">
    <source>
        <dbReference type="ARBA" id="ARBA00022989"/>
    </source>
</evidence>
<comment type="subcellular location">
    <subcellularLocation>
        <location evidence="1">Membrane</location>
        <topology evidence="1">Multi-pass membrane protein</topology>
    </subcellularLocation>
</comment>
<dbReference type="PANTHER" id="PTHR11827">
    <property type="entry name" value="SOLUTE CARRIER FAMILY 12, CATION COTRANSPORTERS"/>
    <property type="match status" value="1"/>
</dbReference>
<evidence type="ECO:0000313" key="11">
    <source>
        <dbReference type="Proteomes" id="UP000007800"/>
    </source>
</evidence>
<feature type="domain" description="SLC12A transporter C-terminal" evidence="9">
    <location>
        <begin position="1029"/>
        <end position="1078"/>
    </location>
</feature>
<keyword evidence="4 7" id="KW-0472">Membrane</keyword>
<evidence type="ECO:0000256" key="1">
    <source>
        <dbReference type="ARBA" id="ARBA00004141"/>
    </source>
</evidence>
<dbReference type="Gene3D" id="1.20.1740.10">
    <property type="entry name" value="Amino acid/polyamine transporter I"/>
    <property type="match status" value="1"/>
</dbReference>
<dbReference type="Pfam" id="PF03522">
    <property type="entry name" value="SLC12"/>
    <property type="match status" value="1"/>
</dbReference>
<evidence type="ECO:0000256" key="4">
    <source>
        <dbReference type="ARBA" id="ARBA00023136"/>
    </source>
</evidence>
<dbReference type="GeneID" id="9048919"/>
<feature type="transmembrane region" description="Helical" evidence="7">
    <location>
        <begin position="840"/>
        <end position="870"/>
    </location>
</feature>
<keyword evidence="11" id="KW-1185">Reference proteome</keyword>
<dbReference type="OrthoDB" id="415740at2759"/>
<sequence length="1134" mass="123587">MSGPGGLIPQIGEVVYVDEASVVPMTSAALNTGVESCSSSSVTRGLALNSQQLIRPTRQHFSDTETRLLVDMAIDNREILRSREEGSVGSNRGKHFVEGLCLLSSALRDQLYQNIAAAMSGLNPKAIPKTAGQIRKKLDQMISKARKLLDEHQEVGFIRQKVPPPLMKLANEYVLWSQKHWPRYSEFLPWQDHDNTVQGPNGAYNLSPTALVHPTFKDTQAPGTGPRGPTINTPGDGMEATVTALQKELVRLDCELLSEKILLVNAEVVNLKSQIARRRRLGIPEAPDPALEFANTFGECPESASVLTESAMAKAVQLAAKAVEELQEQQAKMNAAAIAAATQASPADGKSENGDSCGPEVTEEHERTSNTMTLQGTVQGVILPCMANILGVLLFLRLPWIVGLAGIWQSFGAVLLGCTCTFITSLSLSAVATNGTVKAGGSYYLISRSLGPAIGSAVGLNFFLANGIGAAMYIIGTVEAFETGAPGAQPAAVVANVRIAGLIVLAVAALVVGAGLKYVSKAATLFLAMVLLVILCMCSTHSLRVVFSRVRYGTRVLYWSHRSHPRNRLCLSTRPGQRCSGTVLNHTWVIEQGFTGVSSRSARNVQFEPLRDTSSARHYSDNAGSEYDAFQTAFPLDAGTSWSFFAMVALWFPACTGIMAGSNRSSELKDPKKSIPTGTLFAQLSTSVIYLVFCFLYGASADRKLLLHDRFFASRSLMGGLRDQLFCQALVRTLGAALQSLTSATRLLTAIATDGMLAPFLNIFCQRDGKEPYPSLALATVICMCAILIGEINAIAPILTMCFLMCYLCVNISCCLLHLLGDPDWRPSFRYYHWTVSLIGAIQCVVLMVAISWLAAIIAFAFAGCVYMLAHHNARNSSGGDILQGLRYRIARNTLSWMNSDTSNAEAWRPQLLVLTGVTVDHPEAGSEGSGVELHHIHLVHLANQCLLQTSGLGAFEPNAVLASWPLLWLADTEIRCVLAYTFMQFMLNCEVLKKTVILAKNFEGLQLNDKQVASPIGRWPGMATQPSGTTMDVWWNIGDGGWGVMLAYLFRKHPVWRDCRIRVFHIVDSLTEQEAEADLGAVRLTIQEWLKHNRLDNFISDVQVINVRRRRHEWRGPLSRSNLEAQNGPPKPP</sequence>
<organism evidence="11">
    <name type="scientific">Perkinsus marinus (strain ATCC 50983 / TXsc)</name>
    <dbReference type="NCBI Taxonomy" id="423536"/>
    <lineage>
        <taxon>Eukaryota</taxon>
        <taxon>Sar</taxon>
        <taxon>Alveolata</taxon>
        <taxon>Perkinsozoa</taxon>
        <taxon>Perkinsea</taxon>
        <taxon>Perkinsida</taxon>
        <taxon>Perkinsidae</taxon>
        <taxon>Perkinsus</taxon>
    </lineage>
</organism>
<dbReference type="GO" id="GO:0015379">
    <property type="term" value="F:potassium:chloride symporter activity"/>
    <property type="evidence" value="ECO:0007669"/>
    <property type="project" value="TreeGrafter"/>
</dbReference>
<feature type="transmembrane region" description="Helical" evidence="7">
    <location>
        <begin position="802"/>
        <end position="820"/>
    </location>
</feature>
<feature type="transmembrane region" description="Helical" evidence="7">
    <location>
        <begin position="495"/>
        <end position="516"/>
    </location>
</feature>